<dbReference type="Proteomes" id="UP001596977">
    <property type="component" value="Unassembled WGS sequence"/>
</dbReference>
<feature type="signal peptide" evidence="6">
    <location>
        <begin position="1"/>
        <end position="24"/>
    </location>
</feature>
<dbReference type="InterPro" id="IPR000531">
    <property type="entry name" value="Beta-barrel_TonB"/>
</dbReference>
<evidence type="ECO:0000256" key="2">
    <source>
        <dbReference type="ARBA" id="ARBA00023136"/>
    </source>
</evidence>
<name>A0ABW3H573_9SPHN</name>
<evidence type="ECO:0000256" key="3">
    <source>
        <dbReference type="ARBA" id="ARBA00023237"/>
    </source>
</evidence>
<feature type="domain" description="TonB-dependent receptor plug" evidence="8">
    <location>
        <begin position="80"/>
        <end position="181"/>
    </location>
</feature>
<feature type="region of interest" description="Disordered" evidence="5">
    <location>
        <begin position="28"/>
        <end position="60"/>
    </location>
</feature>
<feature type="domain" description="TonB-dependent receptor-like beta-barrel" evidence="7">
    <location>
        <begin position="415"/>
        <end position="859"/>
    </location>
</feature>
<feature type="compositionally biased region" description="Low complexity" evidence="5">
    <location>
        <begin position="28"/>
        <end position="48"/>
    </location>
</feature>
<dbReference type="PANTHER" id="PTHR40980:SF5">
    <property type="entry name" value="TONB-DEPENDENT RECEPTOR"/>
    <property type="match status" value="1"/>
</dbReference>
<feature type="chain" id="PRO_5046479345" evidence="6">
    <location>
        <begin position="25"/>
        <end position="915"/>
    </location>
</feature>
<evidence type="ECO:0000256" key="1">
    <source>
        <dbReference type="ARBA" id="ARBA00004442"/>
    </source>
</evidence>
<evidence type="ECO:0000313" key="9">
    <source>
        <dbReference type="EMBL" id="MFD0946007.1"/>
    </source>
</evidence>
<dbReference type="Pfam" id="PF00593">
    <property type="entry name" value="TonB_dep_Rec_b-barrel"/>
    <property type="match status" value="1"/>
</dbReference>
<keyword evidence="4" id="KW-0798">TonB box</keyword>
<keyword evidence="6" id="KW-0732">Signal</keyword>
<evidence type="ECO:0000259" key="7">
    <source>
        <dbReference type="Pfam" id="PF00593"/>
    </source>
</evidence>
<reference evidence="10" key="1">
    <citation type="journal article" date="2019" name="Int. J. Syst. Evol. Microbiol.">
        <title>The Global Catalogue of Microorganisms (GCM) 10K type strain sequencing project: providing services to taxonomists for standard genome sequencing and annotation.</title>
        <authorList>
            <consortium name="The Broad Institute Genomics Platform"/>
            <consortium name="The Broad Institute Genome Sequencing Center for Infectious Disease"/>
            <person name="Wu L."/>
            <person name="Ma J."/>
        </authorList>
    </citation>
    <scope>NUCLEOTIDE SEQUENCE [LARGE SCALE GENOMIC DNA]</scope>
    <source>
        <strain evidence="10">CCUG 62982</strain>
    </source>
</reference>
<evidence type="ECO:0000259" key="8">
    <source>
        <dbReference type="Pfam" id="PF07715"/>
    </source>
</evidence>
<dbReference type="Gene3D" id="2.170.130.10">
    <property type="entry name" value="TonB-dependent receptor, plug domain"/>
    <property type="match status" value="1"/>
</dbReference>
<accession>A0ABW3H573</accession>
<keyword evidence="2 4" id="KW-0472">Membrane</keyword>
<proteinExistence type="inferred from homology"/>
<gene>
    <name evidence="9" type="ORF">ACFQ1E_06630</name>
</gene>
<comment type="caution">
    <text evidence="9">The sequence shown here is derived from an EMBL/GenBank/DDBJ whole genome shotgun (WGS) entry which is preliminary data.</text>
</comment>
<keyword evidence="10" id="KW-1185">Reference proteome</keyword>
<dbReference type="EMBL" id="JBHTJG010000002">
    <property type="protein sequence ID" value="MFD0946007.1"/>
    <property type="molecule type" value="Genomic_DNA"/>
</dbReference>
<dbReference type="SUPFAM" id="SSF56935">
    <property type="entry name" value="Porins"/>
    <property type="match status" value="1"/>
</dbReference>
<sequence length="915" mass="99596">MKKPLALGSLLLATTQLVAPAALAQQVQDATAPATEDAPATEEAPQEAPADEGVDISAPGMDMQGTDEIVVVGRNIPNVVRATPQVVSVLSTEEIARTGEGDIAGALTRVTGLSVVGNGFVYVRGLGDRYSSSMLNGSPLPSPEPLKRVVPLDIFPTNVVASALVQKSYSVNYPAEFGGGVINLTTRAVPREAFITAGASVGFDTSTTSELGYVYDGGEADFFGYDSGERDVPSVILDAGRNRTAILTSNQITGLTNAETTLVQTNYHIPPNLSWDLSAGGSIDVGTVRLGAIAAGGFSNSWRTRDAIQQFAGDNDGGLTKDFRTVTTDNRVLVNGLLGLGAEFGEHKIRLTNVYIHDTIKQTSLGAGGEGNNFDVINGNQPFIDQSTNWFERQLINSQIAGEFRFGDLSVDARGSYANTKRKSPYERYFRYQFIESIFSTPVNDYVNTLGTLTPATVAFSDLDETLWGGQLDLAYRIPTDFPFSVSAGYYYSDTDRFSSRYQFQYYGPNGSSLPLVLGQLRPDYLLSDDTILNGCSRWIPGFTGTSCIELHNTTAASGAAEYEGALTINAGYGQVEIEPIADLRATVGVRYEDAVESVDTSGLLNTRLANGYWLPAATLTWGFRENWQLRLHASKTIARPQFRELAPQLYTDYDTGRQFFGNPLLNDSQLYNYEARLEWFFGRDQRVTAAGFYKKIKNPIETVAFFPGGANSPQVGFSYAPGAILWGGEVDVQKYFPLDFLGSGFETRRLLLAANYTYTKSELQVGTELVPSPLQGAVATYVPANNLFVDGDPLVGQSNHIANFQFGIEDKETTSQLTFLATYASERVTTRGPVPPSGTGVPEPNIVELPGWRFDIVARQGFRVLGTDLEIKFEARNITRRKYEEYQVFPNGVRRDINSYALGRNFSIGLSATF</sequence>
<evidence type="ECO:0000256" key="4">
    <source>
        <dbReference type="RuleBase" id="RU003357"/>
    </source>
</evidence>
<dbReference type="InterPro" id="IPR012910">
    <property type="entry name" value="Plug_dom"/>
</dbReference>
<comment type="subcellular location">
    <subcellularLocation>
        <location evidence="1 4">Cell outer membrane</location>
    </subcellularLocation>
</comment>
<dbReference type="InterPro" id="IPR036942">
    <property type="entry name" value="Beta-barrel_TonB_sf"/>
</dbReference>
<evidence type="ECO:0000256" key="5">
    <source>
        <dbReference type="SAM" id="MobiDB-lite"/>
    </source>
</evidence>
<keyword evidence="3" id="KW-0998">Cell outer membrane</keyword>
<keyword evidence="9" id="KW-0675">Receptor</keyword>
<dbReference type="PANTHER" id="PTHR40980">
    <property type="entry name" value="PLUG DOMAIN-CONTAINING PROTEIN"/>
    <property type="match status" value="1"/>
</dbReference>
<evidence type="ECO:0000256" key="6">
    <source>
        <dbReference type="SAM" id="SignalP"/>
    </source>
</evidence>
<protein>
    <submittedName>
        <fullName evidence="9">TonB-dependent receptor domain-containing protein</fullName>
    </submittedName>
</protein>
<dbReference type="InterPro" id="IPR037066">
    <property type="entry name" value="Plug_dom_sf"/>
</dbReference>
<dbReference type="Gene3D" id="2.40.170.20">
    <property type="entry name" value="TonB-dependent receptor, beta-barrel domain"/>
    <property type="match status" value="1"/>
</dbReference>
<comment type="similarity">
    <text evidence="4">Belongs to the TonB-dependent receptor family.</text>
</comment>
<dbReference type="Pfam" id="PF07715">
    <property type="entry name" value="Plug"/>
    <property type="match status" value="1"/>
</dbReference>
<evidence type="ECO:0000313" key="10">
    <source>
        <dbReference type="Proteomes" id="UP001596977"/>
    </source>
</evidence>
<organism evidence="9 10">
    <name type="scientific">Sphingomonas canadensis</name>
    <dbReference type="NCBI Taxonomy" id="1219257"/>
    <lineage>
        <taxon>Bacteria</taxon>
        <taxon>Pseudomonadati</taxon>
        <taxon>Pseudomonadota</taxon>
        <taxon>Alphaproteobacteria</taxon>
        <taxon>Sphingomonadales</taxon>
        <taxon>Sphingomonadaceae</taxon>
        <taxon>Sphingomonas</taxon>
    </lineage>
</organism>